<dbReference type="Proteomes" id="UP000566819">
    <property type="component" value="Unassembled WGS sequence"/>
</dbReference>
<evidence type="ECO:0000313" key="4">
    <source>
        <dbReference type="Proteomes" id="UP000566819"/>
    </source>
</evidence>
<reference evidence="3 4" key="1">
    <citation type="submission" date="2020-03" db="EMBL/GenBank/DDBJ databases">
        <title>Draft Genome Sequence of Cudoniella acicularis.</title>
        <authorList>
            <person name="Buettner E."/>
            <person name="Kellner H."/>
        </authorList>
    </citation>
    <scope>NUCLEOTIDE SEQUENCE [LARGE SCALE GENOMIC DNA]</scope>
    <source>
        <strain evidence="3 4">DSM 108380</strain>
    </source>
</reference>
<evidence type="ECO:0000259" key="2">
    <source>
        <dbReference type="Pfam" id="PF06985"/>
    </source>
</evidence>
<evidence type="ECO:0000256" key="1">
    <source>
        <dbReference type="SAM" id="MobiDB-lite"/>
    </source>
</evidence>
<accession>A0A8H4RVY2</accession>
<protein>
    <recommendedName>
        <fullName evidence="2">Heterokaryon incompatibility domain-containing protein</fullName>
    </recommendedName>
</protein>
<dbReference type="EMBL" id="JAAMPI010000082">
    <property type="protein sequence ID" value="KAF4636111.1"/>
    <property type="molecule type" value="Genomic_DNA"/>
</dbReference>
<dbReference type="PANTHER" id="PTHR33112">
    <property type="entry name" value="DOMAIN PROTEIN, PUTATIVE-RELATED"/>
    <property type="match status" value="1"/>
</dbReference>
<dbReference type="PANTHER" id="PTHR33112:SF16">
    <property type="entry name" value="HETEROKARYON INCOMPATIBILITY DOMAIN-CONTAINING PROTEIN"/>
    <property type="match status" value="1"/>
</dbReference>
<comment type="caution">
    <text evidence="3">The sequence shown here is derived from an EMBL/GenBank/DDBJ whole genome shotgun (WGS) entry which is preliminary data.</text>
</comment>
<sequence length="691" mass="77747">MALCKLCQNIPFGSLPSIPQGRDGSSRVADNNEMPELWWRRNSDDEEVQPKDPIGFAWHKCLDALAESARAGCPLCTLVQTGVQIWLDHYREAERTYPGWLQFYKESEPIPDRETLWLTKRFGGGDGFVVLVRNPVSKRNVYFLTGVNFSVEAGSVLASKFPLRPLERDSGSRQSLDIAASLVSNCIEKHEQCSGDVTLLPSRVLDVGSTGDMIRLIDCPAGLRGKYISLSHCWGSSETLTTTQASYEKRISGISLSHLPKTFLDAVIIARHLGIRYVWIDSLCIMQEDQNDWARESGRMTDVYSNAYLVVAANHARDGSEGCFHARPARPKSMVNVSGLGEICAQLLNPGDEMPTSGIDFEEEPLSGRGWALQERVLARRILHYNTRQICLECNHGITGEDGCSFRDRYCCNLSDLNETKEAQHRKSYNPQLSLEHTMWNSLLWSYGQRKLTKATDKLPAISGIAKLFKSRFGTQYVAGLWSHALIEGLAWQGIGHRAPTSTTEYTGPSWSWASYDGIAATGLQREWKDVAKIEDWHVELQNEANPFGEVKNAWIRIHAPLTELKPSEREITDHEIKLKEIGTTPLPRLRTQHSDNEEGGVMTPDHDDIRNSGGWREWNMQVLILCGKTTEQKSRGVKHNSMSSCYGLVVTRAGDGRDSRMKRVGWMFLEGEESKKIIEDKECWRTVTLV</sequence>
<dbReference type="Pfam" id="PF06985">
    <property type="entry name" value="HET"/>
    <property type="match status" value="1"/>
</dbReference>
<feature type="region of interest" description="Disordered" evidence="1">
    <location>
        <begin position="588"/>
        <end position="607"/>
    </location>
</feature>
<proteinExistence type="predicted"/>
<feature type="domain" description="Heterokaryon incompatibility" evidence="2">
    <location>
        <begin position="227"/>
        <end position="375"/>
    </location>
</feature>
<gene>
    <name evidence="3" type="ORF">G7Y89_g1979</name>
</gene>
<evidence type="ECO:0000313" key="3">
    <source>
        <dbReference type="EMBL" id="KAF4636111.1"/>
    </source>
</evidence>
<dbReference type="OrthoDB" id="47007at2759"/>
<name>A0A8H4RVY2_9HELO</name>
<organism evidence="3 4">
    <name type="scientific">Cudoniella acicularis</name>
    <dbReference type="NCBI Taxonomy" id="354080"/>
    <lineage>
        <taxon>Eukaryota</taxon>
        <taxon>Fungi</taxon>
        <taxon>Dikarya</taxon>
        <taxon>Ascomycota</taxon>
        <taxon>Pezizomycotina</taxon>
        <taxon>Leotiomycetes</taxon>
        <taxon>Helotiales</taxon>
        <taxon>Tricladiaceae</taxon>
        <taxon>Cudoniella</taxon>
    </lineage>
</organism>
<dbReference type="InterPro" id="IPR010730">
    <property type="entry name" value="HET"/>
</dbReference>
<dbReference type="AlphaFoldDB" id="A0A8H4RVY2"/>
<keyword evidence="4" id="KW-1185">Reference proteome</keyword>